<evidence type="ECO:0000256" key="1">
    <source>
        <dbReference type="ARBA" id="ARBA00006484"/>
    </source>
</evidence>
<dbReference type="PANTHER" id="PTHR44196">
    <property type="entry name" value="DEHYDROGENASE/REDUCTASE SDR FAMILY MEMBER 7B"/>
    <property type="match status" value="1"/>
</dbReference>
<dbReference type="Gene3D" id="3.40.50.720">
    <property type="entry name" value="NAD(P)-binding Rossmann-like Domain"/>
    <property type="match status" value="1"/>
</dbReference>
<proteinExistence type="inferred from homology"/>
<evidence type="ECO:0000256" key="3">
    <source>
        <dbReference type="RuleBase" id="RU000363"/>
    </source>
</evidence>
<evidence type="ECO:0000313" key="4">
    <source>
        <dbReference type="EMBL" id="WIX76461.1"/>
    </source>
</evidence>
<protein>
    <submittedName>
        <fullName evidence="4">SDR family oxidoreductase</fullName>
        <ecNumber evidence="4">1.-.-.-</ecNumber>
    </submittedName>
</protein>
<dbReference type="SUPFAM" id="SSF51735">
    <property type="entry name" value="NAD(P)-binding Rossmann-fold domains"/>
    <property type="match status" value="1"/>
</dbReference>
<accession>A0A9Y2ICH6</accession>
<dbReference type="InterPro" id="IPR002347">
    <property type="entry name" value="SDR_fam"/>
</dbReference>
<evidence type="ECO:0000256" key="2">
    <source>
        <dbReference type="ARBA" id="ARBA00023002"/>
    </source>
</evidence>
<dbReference type="PIRSF" id="PIRSF000126">
    <property type="entry name" value="11-beta-HSD1"/>
    <property type="match status" value="1"/>
</dbReference>
<name>A0A9Y2ICH6_9PSEU</name>
<comment type="similarity">
    <text evidence="1 3">Belongs to the short-chain dehydrogenases/reductases (SDR) family.</text>
</comment>
<dbReference type="EC" id="1.-.-.-" evidence="4"/>
<dbReference type="RefSeq" id="WP_285967209.1">
    <property type="nucleotide sequence ID" value="NZ_CP127294.1"/>
</dbReference>
<sequence>MPEALVTGATAGIGAAFARRLASDGFGVVLVARDAARLEELARSLRADHGVPVEVLVADLAADAGIARVEQRVATVDLVVNNAGFGQQGEFLETEVSAEVAMLRVHCEAVLRITKAALPGMLTRRRGGVINVASVAAFFSRGTYSASKSWVVVFSDSVREQVRSSGVHVMALCPGWVRTEFHERSGMDTSGIPDSLWLDRETLVAAAIRDFRRGTAVSVPDVRYKTAAALGKLLPRPLMTRIAARAGSKH</sequence>
<dbReference type="GO" id="GO:0016491">
    <property type="term" value="F:oxidoreductase activity"/>
    <property type="evidence" value="ECO:0007669"/>
    <property type="project" value="UniProtKB-KW"/>
</dbReference>
<keyword evidence="2 4" id="KW-0560">Oxidoreductase</keyword>
<dbReference type="PRINTS" id="PR00080">
    <property type="entry name" value="SDRFAMILY"/>
</dbReference>
<dbReference type="KEGG" id="acab:QRX50_34040"/>
<reference evidence="4 5" key="1">
    <citation type="submission" date="2023-06" db="EMBL/GenBank/DDBJ databases">
        <authorList>
            <person name="Oyuntsetseg B."/>
            <person name="Kim S.B."/>
        </authorList>
    </citation>
    <scope>NUCLEOTIDE SEQUENCE [LARGE SCALE GENOMIC DNA]</scope>
    <source>
        <strain evidence="4 5">2-15</strain>
    </source>
</reference>
<dbReference type="PANTHER" id="PTHR44196:SF2">
    <property type="entry name" value="SHORT-CHAIN DEHYDROGENASE-RELATED"/>
    <property type="match status" value="1"/>
</dbReference>
<dbReference type="AlphaFoldDB" id="A0A9Y2ICH6"/>
<organism evidence="4 5">
    <name type="scientific">Amycolatopsis carbonis</name>
    <dbReference type="NCBI Taxonomy" id="715471"/>
    <lineage>
        <taxon>Bacteria</taxon>
        <taxon>Bacillati</taxon>
        <taxon>Actinomycetota</taxon>
        <taxon>Actinomycetes</taxon>
        <taxon>Pseudonocardiales</taxon>
        <taxon>Pseudonocardiaceae</taxon>
        <taxon>Amycolatopsis</taxon>
    </lineage>
</organism>
<dbReference type="Proteomes" id="UP001236014">
    <property type="component" value="Chromosome"/>
</dbReference>
<dbReference type="PRINTS" id="PR00081">
    <property type="entry name" value="GDHRDH"/>
</dbReference>
<dbReference type="EMBL" id="CP127294">
    <property type="protein sequence ID" value="WIX76461.1"/>
    <property type="molecule type" value="Genomic_DNA"/>
</dbReference>
<evidence type="ECO:0000313" key="5">
    <source>
        <dbReference type="Proteomes" id="UP001236014"/>
    </source>
</evidence>
<keyword evidence="5" id="KW-1185">Reference proteome</keyword>
<dbReference type="Pfam" id="PF00106">
    <property type="entry name" value="adh_short"/>
    <property type="match status" value="1"/>
</dbReference>
<gene>
    <name evidence="4" type="ORF">QRX50_34040</name>
</gene>
<dbReference type="GO" id="GO:0016020">
    <property type="term" value="C:membrane"/>
    <property type="evidence" value="ECO:0007669"/>
    <property type="project" value="TreeGrafter"/>
</dbReference>
<dbReference type="InterPro" id="IPR036291">
    <property type="entry name" value="NAD(P)-bd_dom_sf"/>
</dbReference>